<dbReference type="Gene3D" id="1.10.510.10">
    <property type="entry name" value="Transferase(Phosphotransferase) domain 1"/>
    <property type="match status" value="1"/>
</dbReference>
<organism evidence="11">
    <name type="scientific">Brachypodium distachyon</name>
    <name type="common">Purple false brome</name>
    <name type="synonym">Trachynia distachya</name>
    <dbReference type="NCBI Taxonomy" id="15368"/>
    <lineage>
        <taxon>Eukaryota</taxon>
        <taxon>Viridiplantae</taxon>
        <taxon>Streptophyta</taxon>
        <taxon>Embryophyta</taxon>
        <taxon>Tracheophyta</taxon>
        <taxon>Spermatophyta</taxon>
        <taxon>Magnoliopsida</taxon>
        <taxon>Liliopsida</taxon>
        <taxon>Poales</taxon>
        <taxon>Poaceae</taxon>
        <taxon>BOP clade</taxon>
        <taxon>Pooideae</taxon>
        <taxon>Stipodae</taxon>
        <taxon>Brachypodieae</taxon>
        <taxon>Brachypodium</taxon>
    </lineage>
</organism>
<keyword evidence="13" id="KW-1185">Reference proteome</keyword>
<feature type="domain" description="Protein kinase" evidence="10">
    <location>
        <begin position="47"/>
        <end position="302"/>
    </location>
</feature>
<dbReference type="GeneID" id="100828759"/>
<dbReference type="GO" id="GO:0035556">
    <property type="term" value="P:intracellular signal transduction"/>
    <property type="evidence" value="ECO:0000318"/>
    <property type="project" value="GO_Central"/>
</dbReference>
<dbReference type="FunFam" id="3.30.200.20:FF:000075">
    <property type="entry name" value="Probable serine/threonine-protein kinase WNK1"/>
    <property type="match status" value="1"/>
</dbReference>
<protein>
    <recommendedName>
        <fullName evidence="1">non-specific serine/threonine protein kinase</fullName>
        <ecNumber evidence="1">2.7.11.1</ecNumber>
    </recommendedName>
</protein>
<accession>A0A0Q3S5X6</accession>
<dbReference type="SUPFAM" id="SSF56112">
    <property type="entry name" value="Protein kinase-like (PK-like)"/>
    <property type="match status" value="1"/>
</dbReference>
<dbReference type="Proteomes" id="UP000008810">
    <property type="component" value="Chromosome 1"/>
</dbReference>
<keyword evidence="5" id="KW-0418">Kinase</keyword>
<name>A0A0Q3S5X6_BRADI</name>
<dbReference type="GO" id="GO:0005737">
    <property type="term" value="C:cytoplasm"/>
    <property type="evidence" value="ECO:0000318"/>
    <property type="project" value="GO_Central"/>
</dbReference>
<evidence type="ECO:0000256" key="8">
    <source>
        <dbReference type="ARBA" id="ARBA00048679"/>
    </source>
</evidence>
<gene>
    <name evidence="12" type="primary">LOC100828759</name>
    <name evidence="11" type="ORF">BRADI_1g55245v3</name>
</gene>
<reference evidence="11" key="2">
    <citation type="submission" date="2017-06" db="EMBL/GenBank/DDBJ databases">
        <title>WGS assembly of Brachypodium distachyon.</title>
        <authorList>
            <consortium name="The International Brachypodium Initiative"/>
            <person name="Lucas S."/>
            <person name="Harmon-Smith M."/>
            <person name="Lail K."/>
            <person name="Tice H."/>
            <person name="Grimwood J."/>
            <person name="Bruce D."/>
            <person name="Barry K."/>
            <person name="Shu S."/>
            <person name="Lindquist E."/>
            <person name="Wang M."/>
            <person name="Pitluck S."/>
            <person name="Vogel J.P."/>
            <person name="Garvin D.F."/>
            <person name="Mockler T.C."/>
            <person name="Schmutz J."/>
            <person name="Rokhsar D."/>
            <person name="Bevan M.W."/>
        </authorList>
    </citation>
    <scope>NUCLEOTIDE SEQUENCE</scope>
    <source>
        <strain evidence="11">Bd21</strain>
    </source>
</reference>
<evidence type="ECO:0000256" key="2">
    <source>
        <dbReference type="ARBA" id="ARBA00022527"/>
    </source>
</evidence>
<keyword evidence="4" id="KW-0547">Nucleotide-binding</keyword>
<dbReference type="PANTHER" id="PTHR13902">
    <property type="entry name" value="SERINE/THREONINE-PROTEIN KINASE WNK WITH NO LYSINE -RELATED"/>
    <property type="match status" value="1"/>
</dbReference>
<dbReference type="GO" id="GO:0005524">
    <property type="term" value="F:ATP binding"/>
    <property type="evidence" value="ECO:0007669"/>
    <property type="project" value="UniProtKB-KW"/>
</dbReference>
<evidence type="ECO:0000256" key="5">
    <source>
        <dbReference type="ARBA" id="ARBA00022777"/>
    </source>
</evidence>
<dbReference type="KEGG" id="bdi:100828759"/>
<dbReference type="InterPro" id="IPR050588">
    <property type="entry name" value="WNK_Ser-Thr_kinase"/>
</dbReference>
<feature type="compositionally biased region" description="Polar residues" evidence="9">
    <location>
        <begin position="341"/>
        <end position="354"/>
    </location>
</feature>
<proteinExistence type="predicted"/>
<dbReference type="Gramene" id="KQK20546">
    <property type="protein sequence ID" value="KQK20546"/>
    <property type="gene ID" value="BRADI_1g55245v3"/>
</dbReference>
<dbReference type="GO" id="GO:0004674">
    <property type="term" value="F:protein serine/threonine kinase activity"/>
    <property type="evidence" value="ECO:0000318"/>
    <property type="project" value="GO_Central"/>
</dbReference>
<evidence type="ECO:0000256" key="4">
    <source>
        <dbReference type="ARBA" id="ARBA00022741"/>
    </source>
</evidence>
<evidence type="ECO:0000313" key="11">
    <source>
        <dbReference type="EMBL" id="KQK20546.1"/>
    </source>
</evidence>
<evidence type="ECO:0000256" key="9">
    <source>
        <dbReference type="SAM" id="MobiDB-lite"/>
    </source>
</evidence>
<dbReference type="STRING" id="15368.A0A0Q3S5X6"/>
<dbReference type="EMBL" id="CM000880">
    <property type="protein sequence ID" value="KQK20546.1"/>
    <property type="molecule type" value="Genomic_DNA"/>
</dbReference>
<dbReference type="InterPro" id="IPR008266">
    <property type="entry name" value="Tyr_kinase_AS"/>
</dbReference>
<dbReference type="InterPro" id="IPR011009">
    <property type="entry name" value="Kinase-like_dom_sf"/>
</dbReference>
<keyword evidence="2" id="KW-0723">Serine/threonine-protein kinase</keyword>
<dbReference type="AlphaFoldDB" id="A0A0Q3S5X6"/>
<evidence type="ECO:0000256" key="3">
    <source>
        <dbReference type="ARBA" id="ARBA00022679"/>
    </source>
</evidence>
<dbReference type="EnsemblPlants" id="KQK20546">
    <property type="protein sequence ID" value="KQK20546"/>
    <property type="gene ID" value="BRADI_1g55245v3"/>
</dbReference>
<dbReference type="InterPro" id="IPR000719">
    <property type="entry name" value="Prot_kinase_dom"/>
</dbReference>
<dbReference type="Gene3D" id="3.30.200.20">
    <property type="entry name" value="Phosphorylase Kinase, domain 1"/>
    <property type="match status" value="1"/>
</dbReference>
<dbReference type="PROSITE" id="PS50011">
    <property type="entry name" value="PROTEIN_KINASE_DOM"/>
    <property type="match status" value="1"/>
</dbReference>
<comment type="catalytic activity">
    <reaction evidence="7">
        <text>L-threonyl-[protein] + ATP = O-phospho-L-threonyl-[protein] + ADP + H(+)</text>
        <dbReference type="Rhea" id="RHEA:46608"/>
        <dbReference type="Rhea" id="RHEA-COMP:11060"/>
        <dbReference type="Rhea" id="RHEA-COMP:11605"/>
        <dbReference type="ChEBI" id="CHEBI:15378"/>
        <dbReference type="ChEBI" id="CHEBI:30013"/>
        <dbReference type="ChEBI" id="CHEBI:30616"/>
        <dbReference type="ChEBI" id="CHEBI:61977"/>
        <dbReference type="ChEBI" id="CHEBI:456216"/>
        <dbReference type="EC" id="2.7.11.1"/>
    </reaction>
</comment>
<dbReference type="EC" id="2.7.11.1" evidence="1"/>
<keyword evidence="6" id="KW-0067">ATP-binding</keyword>
<reference evidence="11 12" key="1">
    <citation type="journal article" date="2010" name="Nature">
        <title>Genome sequencing and analysis of the model grass Brachypodium distachyon.</title>
        <authorList>
            <consortium name="International Brachypodium Initiative"/>
        </authorList>
    </citation>
    <scope>NUCLEOTIDE SEQUENCE [LARGE SCALE GENOMIC DNA]</scope>
    <source>
        <strain evidence="11 12">Bd21</strain>
    </source>
</reference>
<evidence type="ECO:0000256" key="1">
    <source>
        <dbReference type="ARBA" id="ARBA00012513"/>
    </source>
</evidence>
<keyword evidence="3" id="KW-0808">Transferase</keyword>
<evidence type="ECO:0000256" key="6">
    <source>
        <dbReference type="ARBA" id="ARBA00022840"/>
    </source>
</evidence>
<dbReference type="PROSITE" id="PS00109">
    <property type="entry name" value="PROTEIN_KINASE_TYR"/>
    <property type="match status" value="1"/>
</dbReference>
<reference evidence="12" key="3">
    <citation type="submission" date="2018-08" db="UniProtKB">
        <authorList>
            <consortium name="EnsemblPlants"/>
        </authorList>
    </citation>
    <scope>IDENTIFICATION</scope>
    <source>
        <strain evidence="12">cv. Bd21</strain>
    </source>
</reference>
<evidence type="ECO:0000313" key="13">
    <source>
        <dbReference type="Proteomes" id="UP000008810"/>
    </source>
</evidence>
<evidence type="ECO:0000259" key="10">
    <source>
        <dbReference type="PROSITE" id="PS50011"/>
    </source>
</evidence>
<evidence type="ECO:0000313" key="12">
    <source>
        <dbReference type="EnsemblPlants" id="KQK20546"/>
    </source>
</evidence>
<comment type="catalytic activity">
    <reaction evidence="8">
        <text>L-seryl-[protein] + ATP = O-phospho-L-seryl-[protein] + ADP + H(+)</text>
        <dbReference type="Rhea" id="RHEA:17989"/>
        <dbReference type="Rhea" id="RHEA-COMP:9863"/>
        <dbReference type="Rhea" id="RHEA-COMP:11604"/>
        <dbReference type="ChEBI" id="CHEBI:15378"/>
        <dbReference type="ChEBI" id="CHEBI:29999"/>
        <dbReference type="ChEBI" id="CHEBI:30616"/>
        <dbReference type="ChEBI" id="CHEBI:83421"/>
        <dbReference type="ChEBI" id="CHEBI:456216"/>
        <dbReference type="EC" id="2.7.11.1"/>
    </reaction>
</comment>
<dbReference type="RefSeq" id="XP_003561340.1">
    <property type="nucleotide sequence ID" value="XM_003561292.4"/>
</dbReference>
<feature type="region of interest" description="Disordered" evidence="9">
    <location>
        <begin position="330"/>
        <end position="381"/>
    </location>
</feature>
<dbReference type="Pfam" id="PF00069">
    <property type="entry name" value="Pkinase"/>
    <property type="match status" value="1"/>
</dbReference>
<sequence length="550" mass="60133">MPEQARSCHGAASRTRPRQRSHGAPQLPQAGDPPVGYAEVDPTGRYGRYDEVLGKGSAKTVYRGFDEWQGIEVAWNQVRLHDFLRSAGGGGDLDRLYGEVRLLAALRHRALMRLHAAWVDPRRRTLNFLTELFSSGTLRQYREKHRVVSMAAVRRWSRQILEGLAYLQGHSPPVVHGDLSCANIFVNGHKGEAKIGDLGLGLAAFRTPEFMAPEVYGGEDYVDGRADVYSFGMCVLEMLTLEFPYAECSSSPLQIYNKAMAGIRPEALYKVRDPAARRFIDRCLAPASRRPAARELLYDRFLQIGGSFSDPGDVVHDYYHPLHRQPSFQEEYQHQHHADSNGGSTPSNGLSKSINGEEEEDTLSADRSYCDDEGEDDGGESARYHGVELLFDEHEVDCNGDDVGGGVEMKIKGRRMEDGGIFLRLRIADRSGLVRSIYFPFDVGADTAQSVAAEMAGELDIVTGHEVARIAGIIDAEVGALVPEWAAAGPASPGMDGAPDAPCCDNCRPSSYGGGGGSLLEFMSSAGHRGCRCAGLHGRFEEITSQPADQ</sequence>
<feature type="region of interest" description="Disordered" evidence="9">
    <location>
        <begin position="1"/>
        <end position="41"/>
    </location>
</feature>
<evidence type="ECO:0000256" key="7">
    <source>
        <dbReference type="ARBA" id="ARBA00047899"/>
    </source>
</evidence>
<dbReference type="OrthoDB" id="4062651at2759"/>